<feature type="region of interest" description="Disordered" evidence="1">
    <location>
        <begin position="102"/>
        <end position="126"/>
    </location>
</feature>
<dbReference type="AlphaFoldDB" id="A0A6A4PH51"/>
<evidence type="ECO:0000313" key="4">
    <source>
        <dbReference type="EMBL" id="KAE9600782.1"/>
    </source>
</evidence>
<evidence type="ECO:0008006" key="6">
    <source>
        <dbReference type="Google" id="ProtNLM"/>
    </source>
</evidence>
<dbReference type="InterPro" id="IPR006868">
    <property type="entry name" value="DUF630"/>
</dbReference>
<dbReference type="Proteomes" id="UP000447434">
    <property type="component" value="Chromosome 13"/>
</dbReference>
<dbReference type="PANTHER" id="PTHR21450">
    <property type="entry name" value="PROTEIN ALTERED PHOSPHATE STARVATION RESPONSE 1"/>
    <property type="match status" value="1"/>
</dbReference>
<organism evidence="4 5">
    <name type="scientific">Lupinus albus</name>
    <name type="common">White lupine</name>
    <name type="synonym">Lupinus termis</name>
    <dbReference type="NCBI Taxonomy" id="3870"/>
    <lineage>
        <taxon>Eukaryota</taxon>
        <taxon>Viridiplantae</taxon>
        <taxon>Streptophyta</taxon>
        <taxon>Embryophyta</taxon>
        <taxon>Tracheophyta</taxon>
        <taxon>Spermatophyta</taxon>
        <taxon>Magnoliopsida</taxon>
        <taxon>eudicotyledons</taxon>
        <taxon>Gunneridae</taxon>
        <taxon>Pentapetalae</taxon>
        <taxon>rosids</taxon>
        <taxon>fabids</taxon>
        <taxon>Fabales</taxon>
        <taxon>Fabaceae</taxon>
        <taxon>Papilionoideae</taxon>
        <taxon>50 kb inversion clade</taxon>
        <taxon>genistoids sensu lato</taxon>
        <taxon>core genistoids</taxon>
        <taxon>Genisteae</taxon>
        <taxon>Lupinus</taxon>
    </lineage>
</organism>
<accession>A0A6A4PH51</accession>
<reference evidence="5" key="1">
    <citation type="journal article" date="2020" name="Nat. Commun.">
        <title>Genome sequence of the cluster root forming white lupin.</title>
        <authorList>
            <person name="Hufnagel B."/>
            <person name="Marques A."/>
            <person name="Soriano A."/>
            <person name="Marques L."/>
            <person name="Divol F."/>
            <person name="Doumas P."/>
            <person name="Sallet E."/>
            <person name="Mancinotti D."/>
            <person name="Carrere S."/>
            <person name="Marande W."/>
            <person name="Arribat S."/>
            <person name="Keller J."/>
            <person name="Huneau C."/>
            <person name="Blein T."/>
            <person name="Aime D."/>
            <person name="Laguerre M."/>
            <person name="Taylor J."/>
            <person name="Schubert V."/>
            <person name="Nelson M."/>
            <person name="Geu-Flores F."/>
            <person name="Crespi M."/>
            <person name="Gallardo-Guerrero K."/>
            <person name="Delaux P.-M."/>
            <person name="Salse J."/>
            <person name="Berges H."/>
            <person name="Guyot R."/>
            <person name="Gouzy J."/>
            <person name="Peret B."/>
        </authorList>
    </citation>
    <scope>NUCLEOTIDE SEQUENCE [LARGE SCALE GENOMIC DNA]</scope>
    <source>
        <strain evidence="5">cv. Amiga</strain>
    </source>
</reference>
<feature type="compositionally biased region" description="Basic and acidic residues" evidence="1">
    <location>
        <begin position="215"/>
        <end position="228"/>
    </location>
</feature>
<keyword evidence="5" id="KW-1185">Reference proteome</keyword>
<protein>
    <recommendedName>
        <fullName evidence="6">DUF632 domain-containing protein</fullName>
    </recommendedName>
</protein>
<dbReference type="InterPro" id="IPR006867">
    <property type="entry name" value="DUF632"/>
</dbReference>
<gene>
    <name evidence="4" type="ORF">Lalb_Chr13g0290601</name>
</gene>
<feature type="domain" description="DUF630" evidence="3">
    <location>
        <begin position="1"/>
        <end position="59"/>
    </location>
</feature>
<dbReference type="OrthoDB" id="1919226at2759"/>
<evidence type="ECO:0000259" key="3">
    <source>
        <dbReference type="Pfam" id="PF04783"/>
    </source>
</evidence>
<evidence type="ECO:0000313" key="5">
    <source>
        <dbReference type="Proteomes" id="UP000447434"/>
    </source>
</evidence>
<feature type="region of interest" description="Disordered" evidence="1">
    <location>
        <begin position="207"/>
        <end position="245"/>
    </location>
</feature>
<feature type="domain" description="DUF632" evidence="2">
    <location>
        <begin position="260"/>
        <end position="566"/>
    </location>
</feature>
<evidence type="ECO:0000259" key="2">
    <source>
        <dbReference type="Pfam" id="PF04782"/>
    </source>
</evidence>
<dbReference type="Pfam" id="PF04783">
    <property type="entry name" value="DUF630"/>
    <property type="match status" value="1"/>
</dbReference>
<evidence type="ECO:0000256" key="1">
    <source>
        <dbReference type="SAM" id="MobiDB-lite"/>
    </source>
</evidence>
<dbReference type="EMBL" id="WOCE01000013">
    <property type="protein sequence ID" value="KAE9600782.1"/>
    <property type="molecule type" value="Genomic_DNA"/>
</dbReference>
<name>A0A6A4PH51_LUPAL</name>
<dbReference type="PANTHER" id="PTHR21450:SF42">
    <property type="entry name" value="TRANSCRIPTION FACTOR BZIP80, PUTATIVE-RELATED"/>
    <property type="match status" value="1"/>
</dbReference>
<comment type="caution">
    <text evidence="4">The sequence shown here is derived from an EMBL/GenBank/DDBJ whole genome shotgun (WGS) entry which is preliminary data.</text>
</comment>
<dbReference type="Pfam" id="PF04782">
    <property type="entry name" value="DUF632"/>
    <property type="match status" value="1"/>
</dbReference>
<sequence>MGCTLSKLDNDDTIRRCKHRRRLIKDALYARHHLSTAHSDYCRSLRLTATALSTFASGEPLSVSLNTPAVFLNPNNHPPPPPPPQHQKCPSPPAIINNSKLPHINIPPPTTTTTTTVNHQQRRRKREIKVPHILSESSLSSCYSSPRTHSSNFPSNFFPTAHQSFSETSSVWNWDQFYPPPTPPGSEYNVFHSKHDRVKNRTGLGNEVYESESEEREREEVRCSEWGDHYSTTSSSEEDGEDLRSETVAPAKVMVRHKDLKEIVEAIRYNFEKAAVAGEDLSEILEIGKAQLHRSFTQLRKTVYHSSSLLSSISSTWTSKPPLAVKYRFDTGSLQGPAGPKSLCSTLECLLAWEKKLYKDVKAREGVKIEHEKKLSALQSQEYKGGDESKLEKTKACITRLQSLIIVTSQAVSTTSTAINGLRDSDLVPQLVELCHGIMYMWRSMHQYHDIQSNIVQQVRGLVNQSSKGHSTSELHRQATRDLESAVSAWHSSFCRLIKFQRDFIRSLHGWFKLNLIPVNNDSTNNNCKEQPSDAFSFCDEWKLALDRVPDTVASEAIKSFINIVHVISVKQSEELKIRKQTETASKELEKKSSSVQNLERKFYNSYSTVGIGLPDSMSDNGQSLDARDPLAEKKLEIAAHRRRVEDEMVRHSKAVEVTRAMTLNNLQTGLPGVFQALTSFSSLFTESLESVCASSYTIK</sequence>
<proteinExistence type="predicted"/>